<dbReference type="Pfam" id="PF06224">
    <property type="entry name" value="AlkZ-like"/>
    <property type="match status" value="1"/>
</dbReference>
<evidence type="ECO:0000313" key="2">
    <source>
        <dbReference type="Proteomes" id="UP001580346"/>
    </source>
</evidence>
<keyword evidence="2" id="KW-1185">Reference proteome</keyword>
<gene>
    <name evidence="1" type="ORF">ACE41H_02030</name>
</gene>
<evidence type="ECO:0000313" key="1">
    <source>
        <dbReference type="EMBL" id="MFB5265572.1"/>
    </source>
</evidence>
<dbReference type="PANTHER" id="PTHR30528:SF0">
    <property type="entry name" value="CYTOPLASMIC PROTEIN"/>
    <property type="match status" value="1"/>
</dbReference>
<reference evidence="1 2" key="1">
    <citation type="submission" date="2024-09" db="EMBL/GenBank/DDBJ databases">
        <title>Paenibacillus zeirhizospherea sp. nov., isolated from surface of the maize (Zea mays) roots in a horticulture field, Hungary.</title>
        <authorList>
            <person name="Marton D."/>
            <person name="Farkas M."/>
            <person name="Bedics A."/>
            <person name="Toth E."/>
            <person name="Tancsics A."/>
            <person name="Boka K."/>
            <person name="Maroti G."/>
            <person name="Kriszt B."/>
            <person name="Cserhati M."/>
        </authorList>
    </citation>
    <scope>NUCLEOTIDE SEQUENCE [LARGE SCALE GENOMIC DNA]</scope>
    <source>
        <strain evidence="1 2">KCTC 33519</strain>
    </source>
</reference>
<proteinExistence type="predicted"/>
<protein>
    <submittedName>
        <fullName evidence="1">Winged helix-turn-helix domain-containing protein</fullName>
    </submittedName>
</protein>
<dbReference type="InterPro" id="IPR009351">
    <property type="entry name" value="AlkZ-like"/>
</dbReference>
<dbReference type="Proteomes" id="UP001580346">
    <property type="component" value="Unassembled WGS sequence"/>
</dbReference>
<name>A0ABV5ANH0_9BACL</name>
<dbReference type="EMBL" id="JBHHMI010000001">
    <property type="protein sequence ID" value="MFB5265572.1"/>
    <property type="molecule type" value="Genomic_DNA"/>
</dbReference>
<accession>A0ABV5ANH0</accession>
<comment type="caution">
    <text evidence="1">The sequence shown here is derived from an EMBL/GenBank/DDBJ whole genome shotgun (WGS) entry which is preliminary data.</text>
</comment>
<organism evidence="1 2">
    <name type="scientific">Paenibacillus enshidis</name>
    <dbReference type="NCBI Taxonomy" id="1458439"/>
    <lineage>
        <taxon>Bacteria</taxon>
        <taxon>Bacillati</taxon>
        <taxon>Bacillota</taxon>
        <taxon>Bacilli</taxon>
        <taxon>Bacillales</taxon>
        <taxon>Paenibacillaceae</taxon>
        <taxon>Paenibacillus</taxon>
    </lineage>
</organism>
<dbReference type="PANTHER" id="PTHR30528">
    <property type="entry name" value="CYTOPLASMIC PROTEIN"/>
    <property type="match status" value="1"/>
</dbReference>
<sequence length="417" mass="47090">MPSIRTDRKALRRYLLHTHHLLPLPSSLPVPEGPSSQTVLDMVRSLAAVQLDPVSAVAPNQHLVLAARLPGYRPEMLEELLAEHKVFEYVSNAACVMPMEDYPLYEPVRERKRKAVQDRLTEMEPVVQAVLTRLQAEGPLPSRAFQSAAKVTGYWENPNNIPKTKDTSHALTLLVDAGIVRVVGRKGTERFFALTGTTVPDELLQKAASSDPAAIRSELLDKYIQAYRVFDAQDPRLGWVKSTASERKSWIESRLQSGQLVALEIESVARPYYLPASDVEVLQEFTEQAAADANQGSPVIFLPPLDNLLWRRERLADLFNFHYRWEIYTPAVKRRYGYYAMPILYGDELIGRMDPRLDRKTGLLTVPLLQLDEHIQITDELVEALRSGLTRFAASFQANHIIVEKTEPASLKETLSM</sequence>
<dbReference type="RefSeq" id="WP_375352967.1">
    <property type="nucleotide sequence ID" value="NZ_JBHHMI010000001.1"/>
</dbReference>